<sequence>MEKPGARGRFPSGVLSSLVRRQCVKGTGDVDLGLKPDVPPGPSSVLTAHLLHQRRTTCLLSLKYARKLLFRACQLLLVLAAVLFVTRNWVSRAVSQRVASSLLGTKVEIDRVFVGWNAIRVDGMQVFEPNDRTKVQIQVDRVAITTSILQGLLSGVWLDSVSITNPQLHLHFAADGKLLSQFPESSGNESGSPTIPIRSLKVSNASVIVHQDAEQKILIAGANLAAHFGHFAVVRAQITDLFSGTLAFQSRIDLTSFVGKSQLMINHCRFNRHLIPRGLMPSSEPWSSLSAGFSVNATVNHAGQQASFAKHPVQIRVTLDDVAAKDFGTVVEQLTLLASMDDQGLNLDVTVEMLDGQTKLKATTDAVVAPMTAQITSEVTNCNLTPLMRLLDLPIAIKALGDVTTRSSVNWDGSSIRFDHSIKARGHDIRVDELALTDASFQSDCRGQVDLSSQPLDLLTAVKGSIMGQVTLPDIDLRCLSQSLAIDDLSGTVGGDASFSASLNELLDWSTVQANATLRSTGIRGHGMKLSDSQITCVLDAGKIKVGFPEIVVSDSQGAMLASARGSLTTSSEEPIVHGSVDLKLTNLTNIATTFGMHADLWGGSLSNQISLRVASESIANPERWNVVSTFASHNLVVAGEPIDDVILVGHLNKGDVTVAPTTLRWRENVCTIALSGRLQQNLIGDAEFSAGPVSLADVADVCSTSLQMDVPLTGIGFLAGRFSGNAKERNFHSSGQAVAKDVIYAGTGIGSANLNWVADNTGLQIQSASNDFVGGKFSLLAMLRSFQWNQSTLECEFSGIQIPRLSRVFSNSLSATGTLDGGCSLALSGAIQDLSGSAWVISRGFLVERIPIENAGGKIKLAAGVLSVTSQANCMRGSVTGRLSGEWAELLRFANAPADLRRLPLFGEAEIKGLAINECISTLRLDPVLHPLSGLVHATCKRNEADVRDGTMCSATGSFENLRWDSARLSQMITAKVDLYPDRIKLTSIDGRFADGQLNGRAEVLLGNDPRGTFQFSANRVNLRQAAAPIQRSLGSVSGTASVRVSGRIGQTLAGRMDVSADNSTVASLNVRAVRMPFDWTITPSTKNLTWRCRSGVVEVGNGKINVATEGEYSRALDMRLTAKLSQIDTTRLIRGNTTGAGILNGQVNLWARRATRPEQIAGDFDLTMAQVDSLELPILDQLDQLVRLSPSLGATRDNTGVMRGRLSNGQLHVDRLAITQSNVQVLMDGAASLDGRLDFDITAATGTVGPADGLSFLTDSPLMLAAPAPVALVLKANEAMKDRVVHVHVGGTANKPTLRLQPAKQLTQDTLRFFLTAGFGADVANIAEQSRQNRQLR</sequence>
<evidence type="ECO:0000256" key="1">
    <source>
        <dbReference type="SAM" id="Phobius"/>
    </source>
</evidence>
<keyword evidence="1" id="KW-0472">Membrane</keyword>
<dbReference type="EMBL" id="SJPN01000006">
    <property type="protein sequence ID" value="TWT98498.1"/>
    <property type="molecule type" value="Genomic_DNA"/>
</dbReference>
<dbReference type="InterPro" id="IPR052894">
    <property type="entry name" value="AsmA-related"/>
</dbReference>
<evidence type="ECO:0000313" key="2">
    <source>
        <dbReference type="EMBL" id="TWT98498.1"/>
    </source>
</evidence>
<dbReference type="Proteomes" id="UP000320176">
    <property type="component" value="Unassembled WGS sequence"/>
</dbReference>
<reference evidence="2 3" key="1">
    <citation type="submission" date="2019-02" db="EMBL/GenBank/DDBJ databases">
        <title>Deep-cultivation of Planctomycetes and their phenomic and genomic characterization uncovers novel biology.</title>
        <authorList>
            <person name="Wiegand S."/>
            <person name="Jogler M."/>
            <person name="Boedeker C."/>
            <person name="Pinto D."/>
            <person name="Vollmers J."/>
            <person name="Rivas-Marin E."/>
            <person name="Kohn T."/>
            <person name="Peeters S.H."/>
            <person name="Heuer A."/>
            <person name="Rast P."/>
            <person name="Oberbeckmann S."/>
            <person name="Bunk B."/>
            <person name="Jeske O."/>
            <person name="Meyerdierks A."/>
            <person name="Storesund J.E."/>
            <person name="Kallscheuer N."/>
            <person name="Luecker S."/>
            <person name="Lage O.M."/>
            <person name="Pohl T."/>
            <person name="Merkel B.J."/>
            <person name="Hornburger P."/>
            <person name="Mueller R.-W."/>
            <person name="Bruemmer F."/>
            <person name="Labrenz M."/>
            <person name="Spormann A.M."/>
            <person name="Op Den Camp H."/>
            <person name="Overmann J."/>
            <person name="Amann R."/>
            <person name="Jetten M.S.M."/>
            <person name="Mascher T."/>
            <person name="Medema M.H."/>
            <person name="Devos D.P."/>
            <person name="Kaster A.-K."/>
            <person name="Ovreas L."/>
            <person name="Rohde M."/>
            <person name="Galperin M.Y."/>
            <person name="Jogler C."/>
        </authorList>
    </citation>
    <scope>NUCLEOTIDE SEQUENCE [LARGE SCALE GENOMIC DNA]</scope>
    <source>
        <strain evidence="2 3">Pla52n</strain>
    </source>
</reference>
<dbReference type="GO" id="GO:0090313">
    <property type="term" value="P:regulation of protein targeting to membrane"/>
    <property type="evidence" value="ECO:0007669"/>
    <property type="project" value="TreeGrafter"/>
</dbReference>
<keyword evidence="1" id="KW-0812">Transmembrane</keyword>
<dbReference type="PANTHER" id="PTHR30441:SF4">
    <property type="entry name" value="PROTEIN ASMA"/>
    <property type="match status" value="1"/>
</dbReference>
<name>A0A5C6AGS3_9BACT</name>
<keyword evidence="1" id="KW-1133">Transmembrane helix</keyword>
<feature type="transmembrane region" description="Helical" evidence="1">
    <location>
        <begin position="68"/>
        <end position="90"/>
    </location>
</feature>
<gene>
    <name evidence="2" type="ORF">Pla52n_50120</name>
</gene>
<comment type="caution">
    <text evidence="2">The sequence shown here is derived from an EMBL/GenBank/DDBJ whole genome shotgun (WGS) entry which is preliminary data.</text>
</comment>
<proteinExistence type="predicted"/>
<accession>A0A5C6AGS3</accession>
<dbReference type="PANTHER" id="PTHR30441">
    <property type="entry name" value="DUF748 DOMAIN-CONTAINING PROTEIN"/>
    <property type="match status" value="1"/>
</dbReference>
<organism evidence="2 3">
    <name type="scientific">Stieleria varia</name>
    <dbReference type="NCBI Taxonomy" id="2528005"/>
    <lineage>
        <taxon>Bacteria</taxon>
        <taxon>Pseudomonadati</taxon>
        <taxon>Planctomycetota</taxon>
        <taxon>Planctomycetia</taxon>
        <taxon>Pirellulales</taxon>
        <taxon>Pirellulaceae</taxon>
        <taxon>Stieleria</taxon>
    </lineage>
</organism>
<dbReference type="OrthoDB" id="227904at2"/>
<protein>
    <submittedName>
        <fullName evidence="2">AsmA family protein</fullName>
    </submittedName>
</protein>
<evidence type="ECO:0000313" key="3">
    <source>
        <dbReference type="Proteomes" id="UP000320176"/>
    </source>
</evidence>
<dbReference type="GO" id="GO:0005886">
    <property type="term" value="C:plasma membrane"/>
    <property type="evidence" value="ECO:0007669"/>
    <property type="project" value="TreeGrafter"/>
</dbReference>
<keyword evidence="3" id="KW-1185">Reference proteome</keyword>